<name>A0A6C0BWD3_9ZZZZ</name>
<evidence type="ECO:0000313" key="2">
    <source>
        <dbReference type="EMBL" id="QHS95573.1"/>
    </source>
</evidence>
<feature type="region of interest" description="Disordered" evidence="1">
    <location>
        <begin position="124"/>
        <end position="259"/>
    </location>
</feature>
<feature type="compositionally biased region" description="Acidic residues" evidence="1">
    <location>
        <begin position="142"/>
        <end position="259"/>
    </location>
</feature>
<reference evidence="2" key="1">
    <citation type="journal article" date="2020" name="Nature">
        <title>Giant virus diversity and host interactions through global metagenomics.</title>
        <authorList>
            <person name="Schulz F."/>
            <person name="Roux S."/>
            <person name="Paez-Espino D."/>
            <person name="Jungbluth S."/>
            <person name="Walsh D.A."/>
            <person name="Denef V.J."/>
            <person name="McMahon K.D."/>
            <person name="Konstantinidis K.T."/>
            <person name="Eloe-Fadrosh E.A."/>
            <person name="Kyrpides N.C."/>
            <person name="Woyke T."/>
        </authorList>
    </citation>
    <scope>NUCLEOTIDE SEQUENCE</scope>
    <source>
        <strain evidence="2">GVMAG-M-3300018868-6</strain>
    </source>
</reference>
<dbReference type="EMBL" id="MN739253">
    <property type="protein sequence ID" value="QHS95573.1"/>
    <property type="molecule type" value="Genomic_DNA"/>
</dbReference>
<evidence type="ECO:0000256" key="1">
    <source>
        <dbReference type="SAM" id="MobiDB-lite"/>
    </source>
</evidence>
<dbReference type="AlphaFoldDB" id="A0A6C0BWD3"/>
<accession>A0A6C0BWD3</accession>
<protein>
    <submittedName>
        <fullName evidence="2">Uncharacterized protein</fullName>
    </submittedName>
</protein>
<organism evidence="2">
    <name type="scientific">viral metagenome</name>
    <dbReference type="NCBI Taxonomy" id="1070528"/>
    <lineage>
        <taxon>unclassified sequences</taxon>
        <taxon>metagenomes</taxon>
        <taxon>organismal metagenomes</taxon>
    </lineage>
</organism>
<sequence length="304" mass="34714">MDAVVSNITNGFLNDILKAIASRDELANYQNIILPELLAAVAKYCAFKDSILERFKSQPTRTDTICKCEHDVFMTRLNEQELALKECVRLNQATTERLDNYLVEDTPNIRMNIVDSIIQEKTVEEEVESDAKAEEQEARVDEQEEEAEEEAEEEEVQVDEQEEEAEAEAQVDEQEAQEEAEAEEEAEAQEEAEAEEEEAQEEAEAEAEEQEAQVNEQEEEAQEEAEAEEEEAEEEEEAQEEAEEQEQDISEEEIEVDEEVEEYTYKGKKYYVTNTTSGKIYACTVDDDIGDQVGIFNNGKPIFS</sequence>
<proteinExistence type="predicted"/>
<feature type="compositionally biased region" description="Basic and acidic residues" evidence="1">
    <location>
        <begin position="124"/>
        <end position="141"/>
    </location>
</feature>